<dbReference type="SMART" id="SM00524">
    <property type="entry name" value="DWB"/>
    <property type="match status" value="1"/>
</dbReference>
<dbReference type="InterPro" id="IPR013019">
    <property type="entry name" value="MAD_homology_MH1"/>
</dbReference>
<dbReference type="GO" id="GO:0060395">
    <property type="term" value="P:SMAD protein signal transduction"/>
    <property type="evidence" value="ECO:0007669"/>
    <property type="project" value="TreeGrafter"/>
</dbReference>
<evidence type="ECO:0000313" key="10">
    <source>
        <dbReference type="EnsemblMetazoa" id="Aqu2.1.25989_001"/>
    </source>
</evidence>
<dbReference type="PROSITE" id="PS51076">
    <property type="entry name" value="MH2"/>
    <property type="match status" value="1"/>
</dbReference>
<dbReference type="InterPro" id="IPR017855">
    <property type="entry name" value="SMAD-like_dom_sf"/>
</dbReference>
<dbReference type="GO" id="GO:0046872">
    <property type="term" value="F:metal ion binding"/>
    <property type="evidence" value="ECO:0007669"/>
    <property type="project" value="UniProtKB-KW"/>
</dbReference>
<keyword evidence="6 7" id="KW-0539">Nucleus</keyword>
<dbReference type="InterPro" id="IPR008984">
    <property type="entry name" value="SMAD_FHA_dom_sf"/>
</dbReference>
<sequence length="288" mass="32517">MSSAAIRKAKHLLCWKQGRGDDIGKSTELIVKSLVNKLEKQEAGSLEELECALSHTNPQTHCVTIARTFDHSGRMQVAHIRKLPHVLYCRLWRWPDLKNHHELELLENCEFGYSKNKDKVCINPYHYKRVETQHNFNLNSGTVAEQYQKPPIWCSIDYWELDKQVGETFKASLNDVVVDGFINPSTTGSRFCLGVLSSSHRSKTIEDTRCLIGKGVHLNYAIGAVSAVSVGQHPVFVQSKNLNYLNGFLLTTVCKFLPGCSSKIFNKEHFDTLLAQSINQGLDSIMNL</sequence>
<dbReference type="Pfam" id="PF03165">
    <property type="entry name" value="MH1"/>
    <property type="match status" value="1"/>
</dbReference>
<dbReference type="GO" id="GO:0000981">
    <property type="term" value="F:DNA-binding transcription factor activity, RNA polymerase II-specific"/>
    <property type="evidence" value="ECO:0007669"/>
    <property type="project" value="TreeGrafter"/>
</dbReference>
<dbReference type="InterPro" id="IPR003619">
    <property type="entry name" value="MAD_homology1_Dwarfin-type"/>
</dbReference>
<keyword evidence="3" id="KW-0862">Zinc</keyword>
<dbReference type="InterPro" id="IPR001132">
    <property type="entry name" value="SMAD_dom_Dwarfin-type"/>
</dbReference>
<dbReference type="GO" id="GO:0071144">
    <property type="term" value="C:heteromeric SMAD protein complex"/>
    <property type="evidence" value="ECO:0007669"/>
    <property type="project" value="TreeGrafter"/>
</dbReference>
<dbReference type="OMA" id="CNESHGF"/>
<dbReference type="SMART" id="SM00523">
    <property type="entry name" value="DWA"/>
    <property type="match status" value="1"/>
</dbReference>
<dbReference type="AlphaFoldDB" id="A0A1X7UDG0"/>
<protein>
    <recommendedName>
        <fullName evidence="7">Mothers against decapentaplegic homolog</fullName>
        <shortName evidence="7">MAD homolog</shortName>
        <shortName evidence="7">Mothers against DPP homolog</shortName>
    </recommendedName>
    <alternativeName>
        <fullName evidence="7">SMAD family member</fullName>
    </alternativeName>
</protein>
<evidence type="ECO:0000256" key="2">
    <source>
        <dbReference type="ARBA" id="ARBA00022723"/>
    </source>
</evidence>
<dbReference type="EnsemblMetazoa" id="Aqu2.1.25989_001">
    <property type="protein sequence ID" value="Aqu2.1.25989_001"/>
    <property type="gene ID" value="Aqu2.1.25989"/>
</dbReference>
<keyword evidence="7" id="KW-0963">Cytoplasm</keyword>
<dbReference type="GO" id="GO:0009653">
    <property type="term" value="P:anatomical structure morphogenesis"/>
    <property type="evidence" value="ECO:0007669"/>
    <property type="project" value="TreeGrafter"/>
</dbReference>
<proteinExistence type="inferred from homology"/>
<feature type="domain" description="MH1" evidence="8">
    <location>
        <begin position="7"/>
        <end position="136"/>
    </location>
</feature>
<feature type="domain" description="MH2" evidence="9">
    <location>
        <begin position="153"/>
        <end position="288"/>
    </location>
</feature>
<dbReference type="eggNOG" id="KOG3701">
    <property type="taxonomic scope" value="Eukaryota"/>
</dbReference>
<evidence type="ECO:0000259" key="8">
    <source>
        <dbReference type="PROSITE" id="PS51075"/>
    </source>
</evidence>
<comment type="similarity">
    <text evidence="1 7">Belongs to the dwarfin/SMAD family.</text>
</comment>
<evidence type="ECO:0000256" key="5">
    <source>
        <dbReference type="ARBA" id="ARBA00023163"/>
    </source>
</evidence>
<evidence type="ECO:0000259" key="9">
    <source>
        <dbReference type="PROSITE" id="PS51076"/>
    </source>
</evidence>
<dbReference type="InterPro" id="IPR036578">
    <property type="entry name" value="SMAD_MH1_sf"/>
</dbReference>
<accession>A0A1X7UDG0</accession>
<dbReference type="GO" id="GO:0030154">
    <property type="term" value="P:cell differentiation"/>
    <property type="evidence" value="ECO:0007669"/>
    <property type="project" value="TreeGrafter"/>
</dbReference>
<dbReference type="Pfam" id="PF03166">
    <property type="entry name" value="MH2"/>
    <property type="match status" value="1"/>
</dbReference>
<dbReference type="InterPro" id="IPR013790">
    <property type="entry name" value="Dwarfin"/>
</dbReference>
<dbReference type="OrthoDB" id="5794312at2759"/>
<dbReference type="STRING" id="400682.A0A1X7UDG0"/>
<evidence type="ECO:0000256" key="4">
    <source>
        <dbReference type="ARBA" id="ARBA00023015"/>
    </source>
</evidence>
<dbReference type="Gene3D" id="3.90.520.10">
    <property type="entry name" value="SMAD MH1 domain"/>
    <property type="match status" value="1"/>
</dbReference>
<evidence type="ECO:0000256" key="7">
    <source>
        <dbReference type="RuleBase" id="RU361195"/>
    </source>
</evidence>
<dbReference type="GO" id="GO:0000978">
    <property type="term" value="F:RNA polymerase II cis-regulatory region sequence-specific DNA binding"/>
    <property type="evidence" value="ECO:0007669"/>
    <property type="project" value="TreeGrafter"/>
</dbReference>
<evidence type="ECO:0000256" key="1">
    <source>
        <dbReference type="ARBA" id="ARBA00005545"/>
    </source>
</evidence>
<evidence type="ECO:0000256" key="3">
    <source>
        <dbReference type="ARBA" id="ARBA00022833"/>
    </source>
</evidence>
<keyword evidence="2" id="KW-0479">Metal-binding</keyword>
<comment type="subcellular location">
    <subcellularLocation>
        <location evidence="7">Cytoplasm</location>
    </subcellularLocation>
    <subcellularLocation>
        <location evidence="7">Nucleus</location>
    </subcellularLocation>
</comment>
<dbReference type="SUPFAM" id="SSF56366">
    <property type="entry name" value="SMAD MH1 domain"/>
    <property type="match status" value="1"/>
</dbReference>
<keyword evidence="5 7" id="KW-0804">Transcription</keyword>
<dbReference type="InParanoid" id="A0A1X7UDG0"/>
<evidence type="ECO:0000256" key="6">
    <source>
        <dbReference type="ARBA" id="ARBA00023242"/>
    </source>
</evidence>
<keyword evidence="4 7" id="KW-0805">Transcription regulation</keyword>
<dbReference type="PROSITE" id="PS51075">
    <property type="entry name" value="MH1"/>
    <property type="match status" value="1"/>
</dbReference>
<name>A0A1X7UDG0_AMPQE</name>
<dbReference type="PANTHER" id="PTHR13703">
    <property type="entry name" value="SMAD"/>
    <property type="match status" value="1"/>
</dbReference>
<dbReference type="Gene3D" id="2.60.200.10">
    <property type="match status" value="1"/>
</dbReference>
<reference evidence="10" key="1">
    <citation type="submission" date="2017-05" db="UniProtKB">
        <authorList>
            <consortium name="EnsemblMetazoa"/>
        </authorList>
    </citation>
    <scope>IDENTIFICATION</scope>
</reference>
<dbReference type="GO" id="GO:0070411">
    <property type="term" value="F:I-SMAD binding"/>
    <property type="evidence" value="ECO:0007669"/>
    <property type="project" value="TreeGrafter"/>
</dbReference>
<dbReference type="GO" id="GO:0005737">
    <property type="term" value="C:cytoplasm"/>
    <property type="evidence" value="ECO:0007669"/>
    <property type="project" value="UniProtKB-SubCell"/>
</dbReference>
<dbReference type="SUPFAM" id="SSF49879">
    <property type="entry name" value="SMAD/FHA domain"/>
    <property type="match status" value="1"/>
</dbReference>
<organism evidence="10">
    <name type="scientific">Amphimedon queenslandica</name>
    <name type="common">Sponge</name>
    <dbReference type="NCBI Taxonomy" id="400682"/>
    <lineage>
        <taxon>Eukaryota</taxon>
        <taxon>Metazoa</taxon>
        <taxon>Porifera</taxon>
        <taxon>Demospongiae</taxon>
        <taxon>Heteroscleromorpha</taxon>
        <taxon>Haplosclerida</taxon>
        <taxon>Niphatidae</taxon>
        <taxon>Amphimedon</taxon>
    </lineage>
</organism>